<dbReference type="PANTHER" id="PTHR22981">
    <property type="entry name" value="3-HYDROXYISOBUTYRATE DEHYDROGENASE-RELATED"/>
    <property type="match status" value="1"/>
</dbReference>
<gene>
    <name evidence="8" type="ORF">SAMN04490356_9311</name>
</gene>
<evidence type="ECO:0000256" key="3">
    <source>
        <dbReference type="ARBA" id="ARBA00023027"/>
    </source>
</evidence>
<dbReference type="Proteomes" id="UP000198609">
    <property type="component" value="Unassembled WGS sequence"/>
</dbReference>
<reference evidence="9" key="1">
    <citation type="submission" date="2016-10" db="EMBL/GenBank/DDBJ databases">
        <authorList>
            <person name="Varghese N."/>
            <person name="Submissions S."/>
        </authorList>
    </citation>
    <scope>NUCLEOTIDE SEQUENCE [LARGE SCALE GENOMIC DNA]</scope>
    <source>
        <strain evidence="9">DSM 40318</strain>
    </source>
</reference>
<keyword evidence="2" id="KW-0560">Oxidoreductase</keyword>
<dbReference type="GO" id="GO:0050661">
    <property type="term" value="F:NADP binding"/>
    <property type="evidence" value="ECO:0007669"/>
    <property type="project" value="InterPro"/>
</dbReference>
<dbReference type="Pfam" id="PF03446">
    <property type="entry name" value="NAD_binding_2"/>
    <property type="match status" value="1"/>
</dbReference>
<evidence type="ECO:0000313" key="9">
    <source>
        <dbReference type="Proteomes" id="UP000198609"/>
    </source>
</evidence>
<dbReference type="InterPro" id="IPR036291">
    <property type="entry name" value="NAD(P)-bd_dom_sf"/>
</dbReference>
<dbReference type="GO" id="GO:0016616">
    <property type="term" value="F:oxidoreductase activity, acting on the CH-OH group of donors, NAD or NADP as acceptor"/>
    <property type="evidence" value="ECO:0007669"/>
    <property type="project" value="TreeGrafter"/>
</dbReference>
<dbReference type="AlphaFoldDB" id="A0A1H5CAP7"/>
<keyword evidence="3" id="KW-0520">NAD</keyword>
<dbReference type="SUPFAM" id="SSF51735">
    <property type="entry name" value="NAD(P)-binding Rossmann-fold domains"/>
    <property type="match status" value="1"/>
</dbReference>
<evidence type="ECO:0000256" key="2">
    <source>
        <dbReference type="ARBA" id="ARBA00023002"/>
    </source>
</evidence>
<feature type="compositionally biased region" description="Low complexity" evidence="5">
    <location>
        <begin position="274"/>
        <end position="284"/>
    </location>
</feature>
<accession>A0A1H5CAP7</accession>
<organism evidence="8 9">
    <name type="scientific">Streptomyces melanosporofaciens</name>
    <dbReference type="NCBI Taxonomy" id="67327"/>
    <lineage>
        <taxon>Bacteria</taxon>
        <taxon>Bacillati</taxon>
        <taxon>Actinomycetota</taxon>
        <taxon>Actinomycetes</taxon>
        <taxon>Kitasatosporales</taxon>
        <taxon>Streptomycetaceae</taxon>
        <taxon>Streptomyces</taxon>
        <taxon>Streptomyces violaceusniger group</taxon>
    </lineage>
</organism>
<dbReference type="SUPFAM" id="SSF48179">
    <property type="entry name" value="6-phosphogluconate dehydrogenase C-terminal domain-like"/>
    <property type="match status" value="1"/>
</dbReference>
<dbReference type="GO" id="GO:0051287">
    <property type="term" value="F:NAD binding"/>
    <property type="evidence" value="ECO:0007669"/>
    <property type="project" value="InterPro"/>
</dbReference>
<comment type="similarity">
    <text evidence="1">Belongs to the HIBADH-related family.</text>
</comment>
<dbReference type="RefSeq" id="WP_093469943.1">
    <property type="nucleotide sequence ID" value="NZ_FNST01000002.1"/>
</dbReference>
<dbReference type="Gene3D" id="3.40.50.720">
    <property type="entry name" value="NAD(P)-binding Rossmann-like Domain"/>
    <property type="match status" value="1"/>
</dbReference>
<dbReference type="PIRSF" id="PIRSF000103">
    <property type="entry name" value="HIBADH"/>
    <property type="match status" value="1"/>
</dbReference>
<protein>
    <submittedName>
        <fullName evidence="8">3-hydroxyisobutyrate dehydrogenase</fullName>
    </submittedName>
</protein>
<dbReference type="Pfam" id="PF14833">
    <property type="entry name" value="NAD_binding_11"/>
    <property type="match status" value="1"/>
</dbReference>
<name>A0A1H5CAP7_STRMJ</name>
<feature type="region of interest" description="Disordered" evidence="5">
    <location>
        <begin position="235"/>
        <end position="284"/>
    </location>
</feature>
<dbReference type="Gene3D" id="1.10.1040.10">
    <property type="entry name" value="N-(1-d-carboxylethyl)-l-norvaline Dehydrogenase, domain 2"/>
    <property type="match status" value="1"/>
</dbReference>
<evidence type="ECO:0000259" key="6">
    <source>
        <dbReference type="Pfam" id="PF03446"/>
    </source>
</evidence>
<evidence type="ECO:0000259" key="7">
    <source>
        <dbReference type="Pfam" id="PF14833"/>
    </source>
</evidence>
<evidence type="ECO:0000256" key="1">
    <source>
        <dbReference type="ARBA" id="ARBA00009080"/>
    </source>
</evidence>
<feature type="domain" description="3-hydroxyisobutyrate dehydrogenase-like NAD-binding" evidence="7">
    <location>
        <begin position="168"/>
        <end position="233"/>
    </location>
</feature>
<evidence type="ECO:0000256" key="4">
    <source>
        <dbReference type="PIRSR" id="PIRSR000103-1"/>
    </source>
</evidence>
<dbReference type="PANTHER" id="PTHR22981:SF7">
    <property type="entry name" value="3-HYDROXYISOBUTYRATE DEHYDROGENASE, MITOCHONDRIAL"/>
    <property type="match status" value="1"/>
</dbReference>
<dbReference type="InterPro" id="IPR015815">
    <property type="entry name" value="HIBADH-related"/>
</dbReference>
<dbReference type="EMBL" id="FNST01000002">
    <property type="protein sequence ID" value="SED63716.1"/>
    <property type="molecule type" value="Genomic_DNA"/>
</dbReference>
<proteinExistence type="inferred from homology"/>
<feature type="domain" description="6-phosphogluconate dehydrogenase NADP-binding" evidence="6">
    <location>
        <begin position="9"/>
        <end position="165"/>
    </location>
</feature>
<dbReference type="InterPro" id="IPR006115">
    <property type="entry name" value="6PGDH_NADP-bd"/>
</dbReference>
<dbReference type="InterPro" id="IPR029154">
    <property type="entry name" value="HIBADH-like_NADP-bd"/>
</dbReference>
<dbReference type="InterPro" id="IPR013328">
    <property type="entry name" value="6PGD_dom2"/>
</dbReference>
<evidence type="ECO:0000313" key="8">
    <source>
        <dbReference type="EMBL" id="SED63716.1"/>
    </source>
</evidence>
<feature type="active site" evidence="4">
    <location>
        <position position="174"/>
    </location>
</feature>
<sequence>MSALLSAPIGFIGLGVMGEPMCAHLTARAKGPVLVHDLRDDAVSRAVAVGARAAGSLAGLRTQAQVVFLCLADGEATWETCRALSEPASEVRLVIDCGTTSVALTQSLADELAECGIEFADAPMARMRQAARAGSLSFMVGAAPEVFTRIEPLLATMGTDILHCGPVGSGQIVKTMNNMVLFETVHALALAVRVCRKLGVDPRTLLTALGHGSADSRAVRVQGLHLVDEHFPTGAFPRTTRARTSRSLTNSPRQPAPTTHCWRRPALRSPAPPRADAATPITPS</sequence>
<keyword evidence="9" id="KW-1185">Reference proteome</keyword>
<evidence type="ECO:0000256" key="5">
    <source>
        <dbReference type="SAM" id="MobiDB-lite"/>
    </source>
</evidence>
<dbReference type="InterPro" id="IPR008927">
    <property type="entry name" value="6-PGluconate_DH-like_C_sf"/>
</dbReference>